<evidence type="ECO:0000256" key="6">
    <source>
        <dbReference type="SAM" id="Phobius"/>
    </source>
</evidence>
<protein>
    <submittedName>
        <fullName evidence="7">RhtB family transporter</fullName>
    </submittedName>
</protein>
<keyword evidence="4 6" id="KW-1133">Transmembrane helix</keyword>
<dbReference type="PANTHER" id="PTHR30086:SF20">
    <property type="entry name" value="ARGININE EXPORTER PROTEIN ARGO-RELATED"/>
    <property type="match status" value="1"/>
</dbReference>
<dbReference type="InterPro" id="IPR001123">
    <property type="entry name" value="LeuE-type"/>
</dbReference>
<evidence type="ECO:0000256" key="3">
    <source>
        <dbReference type="ARBA" id="ARBA00022692"/>
    </source>
</evidence>
<accession>A0A512BMH9</accession>
<dbReference type="Proteomes" id="UP000321085">
    <property type="component" value="Unassembled WGS sequence"/>
</dbReference>
<keyword evidence="3 6" id="KW-0812">Transmembrane</keyword>
<keyword evidence="2" id="KW-1003">Cell membrane</keyword>
<name>A0A512BMH9_9HYPH</name>
<feature type="transmembrane region" description="Helical" evidence="6">
    <location>
        <begin position="54"/>
        <end position="87"/>
    </location>
</feature>
<sequence length="216" mass="21598">MPDIAQLALFAAAALVLAVTPGPGIFYVAARTLSGGRAEGVASSFGTGLGGMVHVLAGSLGVSAVVLASAELFTVLKLVGAAYLVWIGLRTLQAARRDALAVLADGTAAPPVGAHRAFREGVLVEALNPKTAAFFLAFVPQFVDPTAGNVALQFAVLGFVSVTLNTLADIVVAFAASGIRAGAVARPGLIRRLREGSGAAMIALGLGLALAGRPSA</sequence>
<evidence type="ECO:0000313" key="8">
    <source>
        <dbReference type="Proteomes" id="UP000321085"/>
    </source>
</evidence>
<dbReference type="GO" id="GO:0005886">
    <property type="term" value="C:plasma membrane"/>
    <property type="evidence" value="ECO:0007669"/>
    <property type="project" value="UniProtKB-SubCell"/>
</dbReference>
<evidence type="ECO:0000313" key="7">
    <source>
        <dbReference type="EMBL" id="GEO13159.1"/>
    </source>
</evidence>
<dbReference type="RefSeq" id="WP_114185239.1">
    <property type="nucleotide sequence ID" value="NZ_BJYU01000006.1"/>
</dbReference>
<organism evidence="7 8">
    <name type="scientific">Microvirga aerophila</name>
    <dbReference type="NCBI Taxonomy" id="670291"/>
    <lineage>
        <taxon>Bacteria</taxon>
        <taxon>Pseudomonadati</taxon>
        <taxon>Pseudomonadota</taxon>
        <taxon>Alphaproteobacteria</taxon>
        <taxon>Hyphomicrobiales</taxon>
        <taxon>Methylobacteriaceae</taxon>
        <taxon>Microvirga</taxon>
    </lineage>
</organism>
<proteinExistence type="predicted"/>
<evidence type="ECO:0000256" key="1">
    <source>
        <dbReference type="ARBA" id="ARBA00004651"/>
    </source>
</evidence>
<dbReference type="AlphaFoldDB" id="A0A512BMH9"/>
<comment type="subcellular location">
    <subcellularLocation>
        <location evidence="1">Cell membrane</location>
        <topology evidence="1">Multi-pass membrane protein</topology>
    </subcellularLocation>
</comment>
<dbReference type="PANTHER" id="PTHR30086">
    <property type="entry name" value="ARGININE EXPORTER PROTEIN ARGO"/>
    <property type="match status" value="1"/>
</dbReference>
<keyword evidence="5 6" id="KW-0472">Membrane</keyword>
<dbReference type="GO" id="GO:0015171">
    <property type="term" value="F:amino acid transmembrane transporter activity"/>
    <property type="evidence" value="ECO:0007669"/>
    <property type="project" value="TreeGrafter"/>
</dbReference>
<gene>
    <name evidence="7" type="primary">rhtB</name>
    <name evidence="7" type="ORF">MAE02_08550</name>
</gene>
<keyword evidence="8" id="KW-1185">Reference proteome</keyword>
<evidence type="ECO:0000256" key="2">
    <source>
        <dbReference type="ARBA" id="ARBA00022475"/>
    </source>
</evidence>
<evidence type="ECO:0000256" key="4">
    <source>
        <dbReference type="ARBA" id="ARBA00022989"/>
    </source>
</evidence>
<dbReference type="PIRSF" id="PIRSF006324">
    <property type="entry name" value="LeuE"/>
    <property type="match status" value="1"/>
</dbReference>
<dbReference type="EMBL" id="BJYU01000006">
    <property type="protein sequence ID" value="GEO13159.1"/>
    <property type="molecule type" value="Genomic_DNA"/>
</dbReference>
<dbReference type="Pfam" id="PF01810">
    <property type="entry name" value="LysE"/>
    <property type="match status" value="1"/>
</dbReference>
<evidence type="ECO:0000256" key="5">
    <source>
        <dbReference type="ARBA" id="ARBA00023136"/>
    </source>
</evidence>
<comment type="caution">
    <text evidence="7">The sequence shown here is derived from an EMBL/GenBank/DDBJ whole genome shotgun (WGS) entry which is preliminary data.</text>
</comment>
<reference evidence="7 8" key="1">
    <citation type="submission" date="2019-07" db="EMBL/GenBank/DDBJ databases">
        <title>Whole genome shotgun sequence of Microvirga aerophila NBRC 106136.</title>
        <authorList>
            <person name="Hosoyama A."/>
            <person name="Uohara A."/>
            <person name="Ohji S."/>
            <person name="Ichikawa N."/>
        </authorList>
    </citation>
    <scope>NUCLEOTIDE SEQUENCE [LARGE SCALE GENOMIC DNA]</scope>
    <source>
        <strain evidence="7 8">NBRC 106136</strain>
    </source>
</reference>
<dbReference type="OrthoDB" id="9804822at2"/>